<evidence type="ECO:0000313" key="6">
    <source>
        <dbReference type="Proteomes" id="UP000299211"/>
    </source>
</evidence>
<evidence type="ECO:0000256" key="1">
    <source>
        <dbReference type="ARBA" id="ARBA00023002"/>
    </source>
</evidence>
<dbReference type="EMBL" id="BJHX01000001">
    <property type="protein sequence ID" value="GDY63719.1"/>
    <property type="molecule type" value="Genomic_DNA"/>
</dbReference>
<dbReference type="PANTHER" id="PTHR43625">
    <property type="entry name" value="AFLATOXIN B1 ALDEHYDE REDUCTASE"/>
    <property type="match status" value="1"/>
</dbReference>
<dbReference type="Pfam" id="PF00248">
    <property type="entry name" value="Aldo_ket_red"/>
    <property type="match status" value="1"/>
</dbReference>
<feature type="region of interest" description="Disordered" evidence="2">
    <location>
        <begin position="1"/>
        <end position="23"/>
    </location>
</feature>
<organism evidence="5 6">
    <name type="scientific">Streptomyces avermitilis</name>
    <dbReference type="NCBI Taxonomy" id="33903"/>
    <lineage>
        <taxon>Bacteria</taxon>
        <taxon>Bacillati</taxon>
        <taxon>Actinomycetota</taxon>
        <taxon>Actinomycetes</taxon>
        <taxon>Kitasatosporales</taxon>
        <taxon>Streptomycetaceae</taxon>
        <taxon>Streptomyces</taxon>
    </lineage>
</organism>
<dbReference type="EMBL" id="BJHY01000001">
    <property type="protein sequence ID" value="GDY76139.1"/>
    <property type="molecule type" value="Genomic_DNA"/>
</dbReference>
<evidence type="ECO:0000313" key="5">
    <source>
        <dbReference type="EMBL" id="GDY76139.1"/>
    </source>
</evidence>
<dbReference type="Proteomes" id="UP000302139">
    <property type="component" value="Unassembled WGS sequence"/>
</dbReference>
<proteinExistence type="predicted"/>
<comment type="caution">
    <text evidence="5">The sequence shown here is derived from an EMBL/GenBank/DDBJ whole genome shotgun (WGS) entry which is preliminary data.</text>
</comment>
<dbReference type="AlphaFoldDB" id="A0A4D4MXT0"/>
<dbReference type="InterPro" id="IPR036812">
    <property type="entry name" value="NAD(P)_OxRdtase_dom_sf"/>
</dbReference>
<evidence type="ECO:0000259" key="3">
    <source>
        <dbReference type="Pfam" id="PF00248"/>
    </source>
</evidence>
<protein>
    <recommendedName>
        <fullName evidence="3">NADP-dependent oxidoreductase domain-containing protein</fullName>
    </recommendedName>
</protein>
<dbReference type="SUPFAM" id="SSF51430">
    <property type="entry name" value="NAD(P)-linked oxidoreductase"/>
    <property type="match status" value="1"/>
</dbReference>
<dbReference type="InterPro" id="IPR050791">
    <property type="entry name" value="Aldo-Keto_reductase"/>
</dbReference>
<dbReference type="GO" id="GO:0016491">
    <property type="term" value="F:oxidoreductase activity"/>
    <property type="evidence" value="ECO:0007669"/>
    <property type="project" value="UniProtKB-KW"/>
</dbReference>
<keyword evidence="1" id="KW-0560">Oxidoreductase</keyword>
<dbReference type="GO" id="GO:0005737">
    <property type="term" value="C:cytoplasm"/>
    <property type="evidence" value="ECO:0007669"/>
    <property type="project" value="TreeGrafter"/>
</dbReference>
<evidence type="ECO:0000256" key="2">
    <source>
        <dbReference type="SAM" id="MobiDB-lite"/>
    </source>
</evidence>
<accession>A0A4D4MXT0</accession>
<dbReference type="Gene3D" id="3.20.20.100">
    <property type="entry name" value="NADP-dependent oxidoreductase domain"/>
    <property type="match status" value="1"/>
</dbReference>
<name>A0A4D4MXT0_STRAX</name>
<sequence length="92" mass="10390">MWRSCRTRPGGVGPRCREGTPENVRRSVEGSLRRLNTDYIDLYYQHRIDPGTPIEDTAGTLSELIEEGKIRHYGLSEAAPATITMPGIAYRR</sequence>
<feature type="domain" description="NADP-dependent oxidoreductase" evidence="3">
    <location>
        <begin position="11"/>
        <end position="83"/>
    </location>
</feature>
<evidence type="ECO:0000313" key="4">
    <source>
        <dbReference type="EMBL" id="GDY63719.1"/>
    </source>
</evidence>
<gene>
    <name evidence="4" type="ORF">SAV14893_031120</name>
    <name evidence="5" type="ORF">SAV31267_056240</name>
</gene>
<dbReference type="STRING" id="33903.AQJ43_04810"/>
<dbReference type="PANTHER" id="PTHR43625:SF40">
    <property type="entry name" value="ALDO-KETO REDUCTASE YAKC [NADP(+)]"/>
    <property type="match status" value="1"/>
</dbReference>
<reference evidence="5 6" key="1">
    <citation type="submission" date="2019-04" db="EMBL/GenBank/DDBJ databases">
        <title>Draft genome sequences of Streptomyces avermitilis ATCC 31267.</title>
        <authorList>
            <person name="Komaki H."/>
            <person name="Tamura T."/>
            <person name="Hosoyama A."/>
        </authorList>
    </citation>
    <scope>NUCLEOTIDE SEQUENCE [LARGE SCALE GENOMIC DNA]</scope>
    <source>
        <strain evidence="5 6">ATCC 31267</strain>
    </source>
</reference>
<dbReference type="Proteomes" id="UP000299211">
    <property type="component" value="Unassembled WGS sequence"/>
</dbReference>
<reference evidence="4 7" key="2">
    <citation type="submission" date="2019-04" db="EMBL/GenBank/DDBJ databases">
        <title>Draft genome sequences of Streptomyces avermitilis NBRC 14893.</title>
        <authorList>
            <person name="Komaki H."/>
            <person name="Tamura T."/>
            <person name="Hosoyama A."/>
        </authorList>
    </citation>
    <scope>NUCLEOTIDE SEQUENCE [LARGE SCALE GENOMIC DNA]</scope>
    <source>
        <strain evidence="4 7">NBRC 14893</strain>
    </source>
</reference>
<dbReference type="InterPro" id="IPR023210">
    <property type="entry name" value="NADP_OxRdtase_dom"/>
</dbReference>
<evidence type="ECO:0000313" key="7">
    <source>
        <dbReference type="Proteomes" id="UP000302139"/>
    </source>
</evidence>